<name>A0A3G3M542_9CAUD</name>
<organism evidence="1 2">
    <name type="scientific">Arthrobacter phage Seahorse</name>
    <dbReference type="NCBI Taxonomy" id="2419611"/>
    <lineage>
        <taxon>Viruses</taxon>
        <taxon>Duplodnaviria</taxon>
        <taxon>Heunggongvirae</taxon>
        <taxon>Uroviricota</taxon>
        <taxon>Caudoviricetes</taxon>
        <taxon>Seamegvirus</taxon>
        <taxon>Seamegvirus seahorse</taxon>
    </lineage>
</organism>
<sequence>MSAVVWPPAGSLVWSPPCTYNRPKPVRIRRPRKVYVDMNARPIFLKPSEAADWTAEELCAYRKDWGTR</sequence>
<evidence type="ECO:0000313" key="1">
    <source>
        <dbReference type="EMBL" id="AYR01543.1"/>
    </source>
</evidence>
<reference evidence="1 2" key="1">
    <citation type="submission" date="2018-09" db="EMBL/GenBank/DDBJ databases">
        <authorList>
            <person name="Rimple P.A."/>
            <person name="Stoner T.H."/>
            <person name="Garlena R.A."/>
            <person name="Russell D.A."/>
            <person name="Pope W.H."/>
            <person name="Jacobs-Sera D."/>
            <person name="Hatfull G.F."/>
        </authorList>
    </citation>
    <scope>NUCLEOTIDE SEQUENCE [LARGE SCALE GENOMIC DNA]</scope>
</reference>
<dbReference type="EMBL" id="MH910041">
    <property type="protein sequence ID" value="AYR01543.1"/>
    <property type="molecule type" value="Genomic_DNA"/>
</dbReference>
<evidence type="ECO:0000313" key="2">
    <source>
        <dbReference type="Proteomes" id="UP000272407"/>
    </source>
</evidence>
<proteinExistence type="predicted"/>
<dbReference type="RefSeq" id="YP_010656229.1">
    <property type="nucleotide sequence ID" value="NC_070836.1"/>
</dbReference>
<protein>
    <submittedName>
        <fullName evidence="1">Uncharacterized protein</fullName>
    </submittedName>
</protein>
<gene>
    <name evidence="1" type="primary">43</name>
    <name evidence="1" type="ORF">PBI_SEAHORSE_43</name>
</gene>
<dbReference type="KEGG" id="vg:77932108"/>
<keyword evidence="2" id="KW-1185">Reference proteome</keyword>
<dbReference type="Proteomes" id="UP000272407">
    <property type="component" value="Segment"/>
</dbReference>
<dbReference type="GeneID" id="77932108"/>
<accession>A0A3G3M542</accession>